<feature type="region of interest" description="Disordered" evidence="7">
    <location>
        <begin position="3142"/>
        <end position="3247"/>
    </location>
</feature>
<feature type="compositionally biased region" description="Polar residues" evidence="7">
    <location>
        <begin position="3234"/>
        <end position="3247"/>
    </location>
</feature>
<dbReference type="InterPro" id="IPR022099">
    <property type="entry name" value="DUF3638"/>
</dbReference>
<dbReference type="EC" id="3.4.19.12" evidence="2"/>
<evidence type="ECO:0000256" key="5">
    <source>
        <dbReference type="ARBA" id="ARBA00022801"/>
    </source>
</evidence>
<dbReference type="PANTHER" id="PTHR13367">
    <property type="entry name" value="UBIQUITIN THIOESTERASE"/>
    <property type="match status" value="1"/>
</dbReference>
<dbReference type="InterPro" id="IPR022105">
    <property type="entry name" value="DUF3645"/>
</dbReference>
<reference evidence="12" key="1">
    <citation type="journal article" date="2015" name="Genome Announc.">
        <title>Draft genome sequence of Talaromyces cellulolyticus strain Y-94, a source of lignocellulosic biomass-degrading enzymes.</title>
        <authorList>
            <person name="Fujii T."/>
            <person name="Koike H."/>
            <person name="Sawayama S."/>
            <person name="Yano S."/>
            <person name="Inoue H."/>
        </authorList>
    </citation>
    <scope>NUCLEOTIDE SEQUENCE [LARGE SCALE GENOMIC DNA]</scope>
    <source>
        <strain evidence="12">Y-94</strain>
    </source>
</reference>
<evidence type="ECO:0000259" key="8">
    <source>
        <dbReference type="Pfam" id="PF12340"/>
    </source>
</evidence>
<evidence type="ECO:0000256" key="2">
    <source>
        <dbReference type="ARBA" id="ARBA00012759"/>
    </source>
</evidence>
<feature type="domain" description="DUF6606" evidence="10">
    <location>
        <begin position="12"/>
        <end position="279"/>
    </location>
</feature>
<gene>
    <name evidence="11" type="ORF">TCE0_042f15220</name>
</gene>
<evidence type="ECO:0000256" key="6">
    <source>
        <dbReference type="ARBA" id="ARBA00022807"/>
    </source>
</evidence>
<keyword evidence="4" id="KW-0833">Ubl conjugation pathway</keyword>
<comment type="catalytic activity">
    <reaction evidence="1">
        <text>Thiol-dependent hydrolysis of ester, thioester, amide, peptide and isopeptide bonds formed by the C-terminal Gly of ubiquitin (a 76-residue protein attached to proteins as an intracellular targeting signal).</text>
        <dbReference type="EC" id="3.4.19.12"/>
    </reaction>
</comment>
<evidence type="ECO:0000313" key="12">
    <source>
        <dbReference type="Proteomes" id="UP000053095"/>
    </source>
</evidence>
<evidence type="ECO:0000256" key="4">
    <source>
        <dbReference type="ARBA" id="ARBA00022786"/>
    </source>
</evidence>
<dbReference type="Pfam" id="PF12340">
    <property type="entry name" value="DUF3638"/>
    <property type="match status" value="1"/>
</dbReference>
<dbReference type="InterPro" id="IPR051346">
    <property type="entry name" value="OTU_Deubiquitinase"/>
</dbReference>
<evidence type="ECO:0000259" key="10">
    <source>
        <dbReference type="Pfam" id="PF20255"/>
    </source>
</evidence>
<feature type="compositionally biased region" description="Acidic residues" evidence="7">
    <location>
        <begin position="3190"/>
        <end position="3233"/>
    </location>
</feature>
<evidence type="ECO:0000256" key="7">
    <source>
        <dbReference type="SAM" id="MobiDB-lite"/>
    </source>
</evidence>
<protein>
    <recommendedName>
        <fullName evidence="2">ubiquitinyl hydrolase 1</fullName>
        <ecNumber evidence="2">3.4.19.12</ecNumber>
    </recommendedName>
</protein>
<evidence type="ECO:0000256" key="3">
    <source>
        <dbReference type="ARBA" id="ARBA00022670"/>
    </source>
</evidence>
<dbReference type="Pfam" id="PF12359">
    <property type="entry name" value="DUF3645"/>
    <property type="match status" value="1"/>
</dbReference>
<evidence type="ECO:0000259" key="9">
    <source>
        <dbReference type="Pfam" id="PF12359"/>
    </source>
</evidence>
<name>A0A6V8HIY9_TALPI</name>
<keyword evidence="6" id="KW-0788">Thiol protease</keyword>
<dbReference type="InterPro" id="IPR027417">
    <property type="entry name" value="P-loop_NTPase"/>
</dbReference>
<feature type="domain" description="DUF3645" evidence="9">
    <location>
        <begin position="2378"/>
        <end position="2410"/>
    </location>
</feature>
<evidence type="ECO:0000313" key="11">
    <source>
        <dbReference type="EMBL" id="GAM41809.1"/>
    </source>
</evidence>
<comment type="caution">
    <text evidence="11">The sequence shown here is derived from an EMBL/GenBank/DDBJ whole genome shotgun (WGS) entry which is preliminary data.</text>
</comment>
<feature type="compositionally biased region" description="Acidic residues" evidence="7">
    <location>
        <begin position="3142"/>
        <end position="3154"/>
    </location>
</feature>
<keyword evidence="5" id="KW-0378">Hydrolase</keyword>
<feature type="compositionally biased region" description="Acidic residues" evidence="7">
    <location>
        <begin position="3167"/>
        <end position="3183"/>
    </location>
</feature>
<dbReference type="EMBL" id="DF933838">
    <property type="protein sequence ID" value="GAM41809.1"/>
    <property type="molecule type" value="Genomic_DNA"/>
</dbReference>
<proteinExistence type="predicted"/>
<dbReference type="Proteomes" id="UP000053095">
    <property type="component" value="Unassembled WGS sequence"/>
</dbReference>
<keyword evidence="12" id="KW-1185">Reference proteome</keyword>
<evidence type="ECO:0000256" key="1">
    <source>
        <dbReference type="ARBA" id="ARBA00000707"/>
    </source>
</evidence>
<accession>A0A6V8HIY9</accession>
<dbReference type="GO" id="GO:0004843">
    <property type="term" value="F:cysteine-type deubiquitinase activity"/>
    <property type="evidence" value="ECO:0007669"/>
    <property type="project" value="UniProtKB-EC"/>
</dbReference>
<dbReference type="SUPFAM" id="SSF52540">
    <property type="entry name" value="P-loop containing nucleoside triphosphate hydrolases"/>
    <property type="match status" value="1"/>
</dbReference>
<dbReference type="Pfam" id="PF20255">
    <property type="entry name" value="DUF6606"/>
    <property type="match status" value="1"/>
</dbReference>
<organism evidence="11 12">
    <name type="scientific">Talaromyces pinophilus</name>
    <name type="common">Penicillium pinophilum</name>
    <dbReference type="NCBI Taxonomy" id="128442"/>
    <lineage>
        <taxon>Eukaryota</taxon>
        <taxon>Fungi</taxon>
        <taxon>Dikarya</taxon>
        <taxon>Ascomycota</taxon>
        <taxon>Pezizomycotina</taxon>
        <taxon>Eurotiomycetes</taxon>
        <taxon>Eurotiomycetidae</taxon>
        <taxon>Eurotiales</taxon>
        <taxon>Trichocomaceae</taxon>
        <taxon>Talaromyces</taxon>
        <taxon>Talaromyces sect. Talaromyces</taxon>
    </lineage>
</organism>
<sequence length="3247" mass="370311">MAIDSNVLELTFNHVALPPKLPGKRDSKIEDVDRDLLTRLRTAVSTIKNYADNEFTSIWVDIDESLAICQPLNESSFINRQALESTLQSLKPNHTIILHVTKQNAGLIIRSSGDDFLFEAFEASPSAEETLAAKGALQWDFPTVAVSLPRPEFGNPTFQKNLGLFLENASLEALDDFSAKTRKAGVSIAENRDTVHPALITDFLMTLLEVNGARANPPLLRKRVKDDVCWDNAELPWRRNPFWLILRVAVQRLLYLTLGEEKGRAQYKILLCILLSQLLTDCVHASLSPELCNFLRAKLCRRLAKLEGEKLLASPSASPTYSRLLRDIHPICSDAIDRTTKFIETGWEAFKTHSIRKIPTLPLQAYRSDLHLTLPNSTPYLRKVLKQDHLTASQRRVAIDYSFLDPVTRKTNSQHHTALLRRYCELQDLETKFEGVADDVLSISQADSESKCTETANKICGYINAVGDAYKGDGEQMSIFMLNVFELWVLMDKCAVRMNPLMPQYHPVFEPKMLDVLLLTRLHDMRRLQSIQKYLYSRCVNASSALDIFADPQEGCFADRYFQHGESESVQRLKDLEASIESASTAAREDKEREMKQVNAAYSDRTENIMQTACTQRITAEGKHDIRGCTHCWHVRSRRRLEISVHEDFLHDKDVVQRRCTLFELDIPQAFSAYRKATWEILLFLIPAIQSKSSAPEKTLKDYSQLASYYHRPSSFSLASTTKSFLGTHYKWRSLPIALKKVLLPLGLRFAYYDSEREIWTKDIKRPLSFAHHFVLSIPRGLSLSNLYSSPDFAADSNGPSSYEIVASASECPSDLTVHEFTAHQSLMSGRTRRWYSMLTELGSSNVNFSLQNTMILFHHLALQAGPMLQRDDLRVIHAAFRDFAFCRKLLDQIAQHVEAISQNWRENYYMETMLTLTIRLCTLGYEAVLPDARALLLRIRNITLKWIENLRHETRSAQDHDIAKRSARYGFLAALLCRRTFYLLAYDGAALDKESLTAFTEATLAMQENLIIDVSEFSPATLSILIRDIKMAHRLSSRIRSTFRLFPSSLQPAIDKFWPFSTTEGRQYSAWQIYDSPYDQWVTSKIVATGSTVSQVVHYHLLDGHLLIDGRALGKLPAAIRDSDIVKELFGNQQLVAFPSNLPGMEYVLGIQQNHYEIHLGHRGQDIVVQALKRGEHLELVPARIFENGFSFDLPRSLVHNCVHWVDLRSRILQVRRKPKIWHSTPSNWVIDLNISQARRKNSYLVNPRSRTFALVAQLFQNFVPAPMLTVYQPLGKGLSVEIKSMDLIFEMDRRRRLLTCQQLASEVDPDQDAGTFYGLRSMIVLRDTVNPSQRSILTPLGAPKWQKSGIHVKICIENTSRYAKYSIDSVLGRIHCPPEPELLYTKAQLHALTSFVIPDPLTNRNGTEEALRCLQSGLCQPWNPLTPDLSTILRQIADLTPKRHYYPKELMKQQKVSWSAFLTTTIQHDGYQSIVDTIMRKSQRLELFQLQSGTSEMEGIESASKFLSDRAYWRRSIYERPEASPNLPSSIVDFAYKTRGKWTQSERSAKTREIVTLLRDNPDLIHTTDRLKKIMRGWSFIGGYDNVFIPHSISDCLAVDLAQEWGGIVRYCREASRQSYDVMFLLGLMSFSDGADMRILRTLAAFSVLQDLRTLDLPDVTSLCGSNMDQKPSSEELIRIVRPFCEEYQKPKPPRRRKNKDLSQWYSEQEQKYEQECLEETTSLAQHLLDQWPVWEPSVDEFDEDHLDIDDDALDAIYSYWQPLFDALLFSQHISEIQTILNQHDAYRNGNADEPLVIETIAEVLQSQKRQNTVIPHLSQLLEYNQGKKFTNPQTDVATEDSAKDKVEVDQNSAASIHGTDPQPVLQAEIKELEAIITRHFLRSDDYVRSTYGHHMVRSINAFKIIQQRMGSEPLRNLNQLMMPGNPGNINLYSEKLSTRDMAGLHIGRLRKPALQDVRRYWLSRANLWPSASPTSILELLRSHSSVKLQSDTKKELVGYAKAIAKLQYLCRIEDAILKRDQKRLKSEQENPGYANWDPVAYPDWILLEIDANIHIREVQVTVALEMISPASGSNSVLQMNMGQGKTSVIMPMVACVLADRSMLTRLLVPNALLSQTAQILQSRLGGLLGREITHIPFSRRTPTTENHIREYGKLHEEMGKSGGIILAIPEHVLSFKLCGLQRVSDKKISEAKEMVAIQGWVDRNCRDILDECDFTLATKTQLVYPSGTLLNVDGHPDRWKVTESILDLVAHHVRDLAQLYPQSIDVIDRESAAFPVTHILRNDVEQALTSKIIDDVCADRTAILSLREFTQEEQRAVREFISMEDVKSNITRILSKVFSDAPAVRKKIYLLRGLFVHGILLLCLKKRWNVQYGLHPGRDPVAVPFHAKGVPSEQAEWGHPDVAIVFTCLAFYYQGLNQEQIRQSLQMVLKSDDPATEYDQWTQTSISLPEALRHWNIINMDDEGQVAEIWRHLRFSTVVINHFLNHFVFPAHAKQFSIKLQASGWDVPLFLLDSNTASKGTKRPGITTGFSGTNDNRVLLPLTIKQQDLPGLSHTNAEVLTYLLQWRNRDYQLAVNAFGKRFSELELLVHLKERGIRILIDAGAFILEMDNRTLVKEWLDKDHEAKAAIYFGADNKAWVHYRTGKRASLLSTPFADNLEGCLVYLDEAHTRGTDLLLPVEAKGALTLGPNQTKDHTVQAAMRLRQLGTTQSVTYIVPPEVHQNIQDVCNKRPGDWFDSSDVVTWLLHQTCNNIEDLQPLYFSQGKDFCNRIQAAKTYEGFLTSSNHRKAFMAVLQQPEQQDLEDLYSAKAPQPVVESGNLALTGKLLDFQQDLRKRRLASRNAMNSIKSSALEEVEQEREVAFQVEEEREVQRPRRMPARQYPGLHEAIRKFVSTGVLSGEEGFTNASSVFEKTKVRRKYEIDASQLLNCLYVSREFLYTVELKKKMFSDNFTRPVNWVLWSEASQVAMVIIPEEAEAVIPMLRRAKKSEVHLILYAAPVTRKMLHFDTLTYYALPGLPSGWKSPSWLAFELGILAGRLYFNYSDYDLLLEYIGVVENNESDSQGGSSSDAQAHSKNTLAFLNEWLATRRQGQDITHTPMGYVCQGRKLRSDHPFFMQRSTGVTEIPQGFTTKYQNAVEDDHEDELSDVEEEVKGSINDLLERDQDENADGEEDYLDYDDERSTGESLDEDEDDDQDEDHEEEGDSEEEEGENTYSEDWEYATEEEEEDNSVSMNTTSSISIIV</sequence>
<dbReference type="InterPro" id="IPR046541">
    <property type="entry name" value="DUF6606"/>
</dbReference>
<feature type="domain" description="DUF3638" evidence="8">
    <location>
        <begin position="2037"/>
        <end position="2259"/>
    </location>
</feature>
<dbReference type="PANTHER" id="PTHR13367:SF33">
    <property type="entry name" value="P-LOOP CONTAINING NUCLEOSIDE TRIPHOSPHATE HYDROLASE PROTEIN"/>
    <property type="match status" value="1"/>
</dbReference>
<dbReference type="GO" id="GO:0006508">
    <property type="term" value="P:proteolysis"/>
    <property type="evidence" value="ECO:0007669"/>
    <property type="project" value="UniProtKB-KW"/>
</dbReference>
<keyword evidence="3" id="KW-0645">Protease</keyword>